<dbReference type="RefSeq" id="WP_213162587.1">
    <property type="nucleotide sequence ID" value="NZ_CP058214.1"/>
</dbReference>
<dbReference type="InterPro" id="IPR050155">
    <property type="entry name" value="HAD-like_hydrolase_sf"/>
</dbReference>
<dbReference type="Gene3D" id="3.40.50.1000">
    <property type="entry name" value="HAD superfamily/HAD-like"/>
    <property type="match status" value="1"/>
</dbReference>
<dbReference type="SFLD" id="SFLDS00003">
    <property type="entry name" value="Haloacid_Dehalogenase"/>
    <property type="match status" value="1"/>
</dbReference>
<dbReference type="Pfam" id="PF13419">
    <property type="entry name" value="HAD_2"/>
    <property type="match status" value="1"/>
</dbReference>
<dbReference type="InterPro" id="IPR023214">
    <property type="entry name" value="HAD_sf"/>
</dbReference>
<dbReference type="SUPFAM" id="SSF56784">
    <property type="entry name" value="HAD-like"/>
    <property type="match status" value="1"/>
</dbReference>
<dbReference type="SFLD" id="SFLDG01129">
    <property type="entry name" value="C1.5:_HAD__Beta-PGM__Phosphata"/>
    <property type="match status" value="1"/>
</dbReference>
<accession>A0A7S8HAF2</accession>
<dbReference type="Proteomes" id="UP000593594">
    <property type="component" value="Chromosome"/>
</dbReference>
<dbReference type="GO" id="GO:0008967">
    <property type="term" value="F:phosphoglycolate phosphatase activity"/>
    <property type="evidence" value="ECO:0007669"/>
    <property type="project" value="TreeGrafter"/>
</dbReference>
<proteinExistence type="predicted"/>
<gene>
    <name evidence="1" type="ORF">HW532_00600</name>
</gene>
<organism evidence="1 2">
    <name type="scientific">Kaustia mangrovi</name>
    <dbReference type="NCBI Taxonomy" id="2593653"/>
    <lineage>
        <taxon>Bacteria</taxon>
        <taxon>Pseudomonadati</taxon>
        <taxon>Pseudomonadota</taxon>
        <taxon>Alphaproteobacteria</taxon>
        <taxon>Hyphomicrobiales</taxon>
        <taxon>Parvibaculaceae</taxon>
        <taxon>Kaustia</taxon>
    </lineage>
</organism>
<protein>
    <submittedName>
        <fullName evidence="1">HAD-IA family hydrolase</fullName>
    </submittedName>
</protein>
<dbReference type="InterPro" id="IPR036412">
    <property type="entry name" value="HAD-like_sf"/>
</dbReference>
<dbReference type="InterPro" id="IPR006439">
    <property type="entry name" value="HAD-SF_hydro_IA"/>
</dbReference>
<dbReference type="Gene3D" id="1.10.150.240">
    <property type="entry name" value="Putative phosphatase, domain 2"/>
    <property type="match status" value="1"/>
</dbReference>
<keyword evidence="1" id="KW-0378">Hydrolase</keyword>
<dbReference type="PANTHER" id="PTHR43434:SF24">
    <property type="entry name" value="HYDROLASE-RELATED"/>
    <property type="match status" value="1"/>
</dbReference>
<dbReference type="SFLD" id="SFLDG01135">
    <property type="entry name" value="C1.5.6:_HAD__Beta-PGM__Phospha"/>
    <property type="match status" value="1"/>
</dbReference>
<dbReference type="EMBL" id="CP058214">
    <property type="protein sequence ID" value="QPC41369.1"/>
    <property type="molecule type" value="Genomic_DNA"/>
</dbReference>
<dbReference type="InterPro" id="IPR023198">
    <property type="entry name" value="PGP-like_dom2"/>
</dbReference>
<dbReference type="PANTHER" id="PTHR43434">
    <property type="entry name" value="PHOSPHOGLYCOLATE PHOSPHATASE"/>
    <property type="match status" value="1"/>
</dbReference>
<dbReference type="NCBIfam" id="TIGR01549">
    <property type="entry name" value="HAD-SF-IA-v1"/>
    <property type="match status" value="1"/>
</dbReference>
<reference evidence="1 2" key="1">
    <citation type="submission" date="2020-06" db="EMBL/GenBank/DDBJ databases">
        <title>Genome sequence of 2 isolates from Red Sea Mangroves.</title>
        <authorList>
            <person name="Sefrji F."/>
            <person name="Michoud G."/>
            <person name="Merlino G."/>
            <person name="Daffonchio D."/>
        </authorList>
    </citation>
    <scope>NUCLEOTIDE SEQUENCE [LARGE SCALE GENOMIC DNA]</scope>
    <source>
        <strain evidence="1 2">R1DC25</strain>
    </source>
</reference>
<dbReference type="NCBIfam" id="TIGR01509">
    <property type="entry name" value="HAD-SF-IA-v3"/>
    <property type="match status" value="1"/>
</dbReference>
<keyword evidence="2" id="KW-1185">Reference proteome</keyword>
<name>A0A7S8HAF2_9HYPH</name>
<dbReference type="KEGG" id="kmn:HW532_00600"/>
<evidence type="ECO:0000313" key="1">
    <source>
        <dbReference type="EMBL" id="QPC41369.1"/>
    </source>
</evidence>
<sequence>MEHEPKLVIFDVDGTLVDSRSLIVASMDGAFAALGLEPPETDATLGIVGLSLYEAMTVLLPDEAEEMHRRLVEAYRDAFTDLLRTGDHPETLFEGAKAALETLAARPDTVLGIATGKSRRGVERLFEQQGFASLFMTVQTADDAPSKPHPAMVEQAMASVGVEPANTVFLGDSVFDMQMARAAGARGVGVAWGFQPADTLHQAGAGHILGHFNELPPYLDAMWPYGTPERQDERIA</sequence>
<dbReference type="InterPro" id="IPR041492">
    <property type="entry name" value="HAD_2"/>
</dbReference>
<dbReference type="AlphaFoldDB" id="A0A7S8HAF2"/>
<dbReference type="GO" id="GO:0006281">
    <property type="term" value="P:DNA repair"/>
    <property type="evidence" value="ECO:0007669"/>
    <property type="project" value="TreeGrafter"/>
</dbReference>
<evidence type="ECO:0000313" key="2">
    <source>
        <dbReference type="Proteomes" id="UP000593594"/>
    </source>
</evidence>
<dbReference type="GO" id="GO:0005829">
    <property type="term" value="C:cytosol"/>
    <property type="evidence" value="ECO:0007669"/>
    <property type="project" value="TreeGrafter"/>
</dbReference>